<evidence type="ECO:0000256" key="11">
    <source>
        <dbReference type="SAM" id="SignalP"/>
    </source>
</evidence>
<evidence type="ECO:0000256" key="7">
    <source>
        <dbReference type="ARBA" id="ARBA00022837"/>
    </source>
</evidence>
<dbReference type="GO" id="GO:0030246">
    <property type="term" value="F:carbohydrate binding"/>
    <property type="evidence" value="ECO:0007669"/>
    <property type="project" value="InterPro"/>
</dbReference>
<evidence type="ECO:0000256" key="6">
    <source>
        <dbReference type="ARBA" id="ARBA00022764"/>
    </source>
</evidence>
<dbReference type="Proteomes" id="UP000422764">
    <property type="component" value="Chromosome"/>
</dbReference>
<dbReference type="InterPro" id="IPR025997">
    <property type="entry name" value="SBP_2_dom"/>
</dbReference>
<evidence type="ECO:0000259" key="12">
    <source>
        <dbReference type="Pfam" id="PF13407"/>
    </source>
</evidence>
<dbReference type="Gene3D" id="3.40.50.2300">
    <property type="match status" value="2"/>
</dbReference>
<feature type="chain" id="PRO_5026048493" description="D-galactose/methyl-galactoside binding periplasmic protein MglB" evidence="11">
    <location>
        <begin position="24"/>
        <end position="364"/>
    </location>
</feature>
<evidence type="ECO:0000256" key="9">
    <source>
        <dbReference type="ARBA" id="ARBA00034344"/>
    </source>
</evidence>
<feature type="region of interest" description="Disordered" evidence="10">
    <location>
        <begin position="28"/>
        <end position="49"/>
    </location>
</feature>
<dbReference type="PANTHER" id="PTHR30036:SF2">
    <property type="entry name" value="D-GALACTOSE_METHYL-GALACTOSIDE BINDING PERIPLASMIC PROTEIN MGLB"/>
    <property type="match status" value="1"/>
</dbReference>
<accession>A0A6I6F1Q2</accession>
<sequence>MSKKKLLSLLAVCALTFSLTACGGSKETGTGTTAGNSKQTTTDTSKDTAKAEKPKVGVTIYKFDDNFMSFVRRAIETTAKDKAELILNDSQNSQATQNEQVDMMISKGAKVLAINLVDPQAAPSIISKAQAAKLPVVFFNKEPSAEAMKSYDKTWYVGTTSAESGIIQGKIVADSWKANAKFDKNKDGKIQYVLLKGEPGHPDAEARTKYVIDEVVKQGIQVEQLELQTGMWDTVKGKDLMDAWLAKHGDKIEYVIANNDAMALGAVQSLKAAGYFANDKFMPVVGVDAIPDALEQIKSGMMVGTVLNDAKNQGKATVDLSINAALGKDILDGTQWKLDENKAVRVPYVAVTKDNISVGEEAYK</sequence>
<keyword evidence="4" id="KW-0479">Metal-binding</keyword>
<evidence type="ECO:0000256" key="5">
    <source>
        <dbReference type="ARBA" id="ARBA00022729"/>
    </source>
</evidence>
<comment type="subcellular location">
    <subcellularLocation>
        <location evidence="1">Cell envelope</location>
    </subcellularLocation>
</comment>
<proteinExistence type="predicted"/>
<protein>
    <recommendedName>
        <fullName evidence="9">D-galactose/methyl-galactoside binding periplasmic protein MglB</fullName>
    </recommendedName>
</protein>
<evidence type="ECO:0000256" key="10">
    <source>
        <dbReference type="SAM" id="MobiDB-lite"/>
    </source>
</evidence>
<feature type="domain" description="Periplasmic binding protein" evidence="12">
    <location>
        <begin position="56"/>
        <end position="328"/>
    </location>
</feature>
<keyword evidence="7" id="KW-0106">Calcium</keyword>
<organism evidence="13 14">
    <name type="scientific">Clostridium bovifaecis</name>
    <dbReference type="NCBI Taxonomy" id="2184719"/>
    <lineage>
        <taxon>Bacteria</taxon>
        <taxon>Bacillati</taxon>
        <taxon>Bacillota</taxon>
        <taxon>Clostridia</taxon>
        <taxon>Eubacteriales</taxon>
        <taxon>Clostridiaceae</taxon>
        <taxon>Clostridium</taxon>
    </lineage>
</organism>
<evidence type="ECO:0000256" key="2">
    <source>
        <dbReference type="ARBA" id="ARBA00022448"/>
    </source>
</evidence>
<dbReference type="PROSITE" id="PS51257">
    <property type="entry name" value="PROKAR_LIPOPROTEIN"/>
    <property type="match status" value="1"/>
</dbReference>
<dbReference type="NCBIfam" id="NF011924">
    <property type="entry name" value="PRK15395.1"/>
    <property type="match status" value="1"/>
</dbReference>
<dbReference type="GO" id="GO:0046872">
    <property type="term" value="F:metal ion binding"/>
    <property type="evidence" value="ECO:0007669"/>
    <property type="project" value="UniProtKB-KW"/>
</dbReference>
<evidence type="ECO:0000256" key="1">
    <source>
        <dbReference type="ARBA" id="ARBA00004196"/>
    </source>
</evidence>
<dbReference type="EMBL" id="CP046522">
    <property type="protein sequence ID" value="QGU94348.1"/>
    <property type="molecule type" value="Genomic_DNA"/>
</dbReference>
<reference evidence="13 14" key="1">
    <citation type="submission" date="2019-12" db="EMBL/GenBank/DDBJ databases">
        <title>Genome sequenceing of Clostridium bovifaecis.</title>
        <authorList>
            <person name="Yao Y."/>
        </authorList>
    </citation>
    <scope>NUCLEOTIDE SEQUENCE [LARGE SCALE GENOMIC DNA]</scope>
    <source>
        <strain evidence="13 14">BXX</strain>
    </source>
</reference>
<dbReference type="Pfam" id="PF13407">
    <property type="entry name" value="Peripla_BP_4"/>
    <property type="match status" value="1"/>
</dbReference>
<evidence type="ECO:0000256" key="4">
    <source>
        <dbReference type="ARBA" id="ARBA00022723"/>
    </source>
</evidence>
<dbReference type="AlphaFoldDB" id="A0A6I6F1Q2"/>
<dbReference type="GO" id="GO:0030288">
    <property type="term" value="C:outer membrane-bounded periplasmic space"/>
    <property type="evidence" value="ECO:0007669"/>
    <property type="project" value="TreeGrafter"/>
</dbReference>
<keyword evidence="2" id="KW-0813">Transport</keyword>
<keyword evidence="14" id="KW-1185">Reference proteome</keyword>
<name>A0A6I6F1Q2_9CLOT</name>
<keyword evidence="3" id="KW-0762">Sugar transport</keyword>
<feature type="signal peptide" evidence="11">
    <location>
        <begin position="1"/>
        <end position="23"/>
    </location>
</feature>
<keyword evidence="5 11" id="KW-0732">Signal</keyword>
<evidence type="ECO:0000313" key="13">
    <source>
        <dbReference type="EMBL" id="QGU94348.1"/>
    </source>
</evidence>
<evidence type="ECO:0000256" key="3">
    <source>
        <dbReference type="ARBA" id="ARBA00022597"/>
    </source>
</evidence>
<dbReference type="InterPro" id="IPR044085">
    <property type="entry name" value="MglB-like_PBP1"/>
</dbReference>
<dbReference type="InterPro" id="IPR050555">
    <property type="entry name" value="Bact_Solute-Bind_Prot2"/>
</dbReference>
<evidence type="ECO:0000313" key="14">
    <source>
        <dbReference type="Proteomes" id="UP000422764"/>
    </source>
</evidence>
<comment type="subunit">
    <text evidence="8">The ABC transporter complex is composed of one ATP-binding protein (MglA), two transmembrane proteins (MglC) and a solute-binding protein (MglB).</text>
</comment>
<dbReference type="SUPFAM" id="SSF53822">
    <property type="entry name" value="Periplasmic binding protein-like I"/>
    <property type="match status" value="1"/>
</dbReference>
<dbReference type="InterPro" id="IPR028082">
    <property type="entry name" value="Peripla_BP_I"/>
</dbReference>
<dbReference type="PANTHER" id="PTHR30036">
    <property type="entry name" value="D-XYLOSE-BINDING PERIPLASMIC PROTEIN"/>
    <property type="match status" value="1"/>
</dbReference>
<gene>
    <name evidence="13" type="primary">mglB</name>
    <name evidence="13" type="ORF">GOM49_03825</name>
</gene>
<keyword evidence="6" id="KW-0574">Periplasm</keyword>
<evidence type="ECO:0000256" key="8">
    <source>
        <dbReference type="ARBA" id="ARBA00034323"/>
    </source>
</evidence>
<dbReference type="CDD" id="cd01539">
    <property type="entry name" value="PBP1_GGBP"/>
    <property type="match status" value="1"/>
</dbReference>